<proteinExistence type="predicted"/>
<sequence>MMHSLDIPAHKRNPQRDAIKPPAGKISRLKESSSSSNQVQRPVSAPPSSSRPNLPTQDSQTTRNAERPPLVSAHSQNPSPSTSRPYSTHSYTSNPTCAAPDTALLIAGDEPPPAYEVTEWTEFVDRIQREPSSATYEDLLLLEEVNGTATTSSQGGANDQDKPLNASVGPIELLHRRTTKDGKTKLKLGLVGVRVDCCGICLAQFRVDESGALTDCQHSFHKTCLRRWAIRSASCPVCRVTLAHS</sequence>
<feature type="domain" description="RING-type" evidence="6">
    <location>
        <begin position="198"/>
        <end position="239"/>
    </location>
</feature>
<dbReference type="GO" id="GO:0061630">
    <property type="term" value="F:ubiquitin protein ligase activity"/>
    <property type="evidence" value="ECO:0007669"/>
    <property type="project" value="TreeGrafter"/>
</dbReference>
<dbReference type="SMART" id="SM00184">
    <property type="entry name" value="RING"/>
    <property type="match status" value="1"/>
</dbReference>
<dbReference type="Pfam" id="PF13639">
    <property type="entry name" value="zf-RING_2"/>
    <property type="match status" value="1"/>
</dbReference>
<dbReference type="InterPro" id="IPR001841">
    <property type="entry name" value="Znf_RING"/>
</dbReference>
<dbReference type="Gene3D" id="3.30.40.10">
    <property type="entry name" value="Zinc/RING finger domain, C3HC4 (zinc finger)"/>
    <property type="match status" value="1"/>
</dbReference>
<dbReference type="PANTHER" id="PTHR45969">
    <property type="entry name" value="RING ZINC FINGER PROTEIN-RELATED"/>
    <property type="match status" value="1"/>
</dbReference>
<dbReference type="PROSITE" id="PS50089">
    <property type="entry name" value="ZF_RING_2"/>
    <property type="match status" value="1"/>
</dbReference>
<dbReference type="GO" id="GO:0008270">
    <property type="term" value="F:zinc ion binding"/>
    <property type="evidence" value="ECO:0007669"/>
    <property type="project" value="UniProtKB-KW"/>
</dbReference>
<name>A0A0C3AU31_SERVB</name>
<keyword evidence="8" id="KW-1185">Reference proteome</keyword>
<keyword evidence="3" id="KW-0862">Zinc</keyword>
<dbReference type="OrthoDB" id="8062037at2759"/>
<feature type="compositionally biased region" description="Low complexity" evidence="5">
    <location>
        <begin position="32"/>
        <end position="52"/>
    </location>
</feature>
<keyword evidence="1" id="KW-0479">Metal-binding</keyword>
<dbReference type="EMBL" id="KN824295">
    <property type="protein sequence ID" value="KIM28070.1"/>
    <property type="molecule type" value="Genomic_DNA"/>
</dbReference>
<gene>
    <name evidence="7" type="ORF">M408DRAFT_16441</name>
</gene>
<evidence type="ECO:0000256" key="2">
    <source>
        <dbReference type="ARBA" id="ARBA00022771"/>
    </source>
</evidence>
<feature type="compositionally biased region" description="Polar residues" evidence="5">
    <location>
        <begin position="53"/>
        <end position="63"/>
    </location>
</feature>
<accession>A0A0C3AU31</accession>
<evidence type="ECO:0000256" key="5">
    <source>
        <dbReference type="SAM" id="MobiDB-lite"/>
    </source>
</evidence>
<keyword evidence="2 4" id="KW-0863">Zinc-finger</keyword>
<dbReference type="HOGENOM" id="CLU_1129448_0_0_1"/>
<evidence type="ECO:0000313" key="7">
    <source>
        <dbReference type="EMBL" id="KIM28070.1"/>
    </source>
</evidence>
<dbReference type="STRING" id="933852.A0A0C3AU31"/>
<dbReference type="InterPro" id="IPR013083">
    <property type="entry name" value="Znf_RING/FYVE/PHD"/>
</dbReference>
<evidence type="ECO:0000313" key="8">
    <source>
        <dbReference type="Proteomes" id="UP000054097"/>
    </source>
</evidence>
<feature type="region of interest" description="Disordered" evidence="5">
    <location>
        <begin position="1"/>
        <end position="95"/>
    </location>
</feature>
<evidence type="ECO:0000256" key="3">
    <source>
        <dbReference type="ARBA" id="ARBA00022833"/>
    </source>
</evidence>
<evidence type="ECO:0000259" key="6">
    <source>
        <dbReference type="PROSITE" id="PS50089"/>
    </source>
</evidence>
<feature type="compositionally biased region" description="Polar residues" evidence="5">
    <location>
        <begin position="73"/>
        <end position="95"/>
    </location>
</feature>
<evidence type="ECO:0000256" key="4">
    <source>
        <dbReference type="PROSITE-ProRule" id="PRU00175"/>
    </source>
</evidence>
<organism evidence="7 8">
    <name type="scientific">Serendipita vermifera MAFF 305830</name>
    <dbReference type="NCBI Taxonomy" id="933852"/>
    <lineage>
        <taxon>Eukaryota</taxon>
        <taxon>Fungi</taxon>
        <taxon>Dikarya</taxon>
        <taxon>Basidiomycota</taxon>
        <taxon>Agaricomycotina</taxon>
        <taxon>Agaricomycetes</taxon>
        <taxon>Sebacinales</taxon>
        <taxon>Serendipitaceae</taxon>
        <taxon>Serendipita</taxon>
    </lineage>
</organism>
<reference evidence="7 8" key="1">
    <citation type="submission" date="2014-04" db="EMBL/GenBank/DDBJ databases">
        <authorList>
            <consortium name="DOE Joint Genome Institute"/>
            <person name="Kuo A."/>
            <person name="Zuccaro A."/>
            <person name="Kohler A."/>
            <person name="Nagy L.G."/>
            <person name="Floudas D."/>
            <person name="Copeland A."/>
            <person name="Barry K.W."/>
            <person name="Cichocki N."/>
            <person name="Veneault-Fourrey C."/>
            <person name="LaButti K."/>
            <person name="Lindquist E.A."/>
            <person name="Lipzen A."/>
            <person name="Lundell T."/>
            <person name="Morin E."/>
            <person name="Murat C."/>
            <person name="Sun H."/>
            <person name="Tunlid A."/>
            <person name="Henrissat B."/>
            <person name="Grigoriev I.V."/>
            <person name="Hibbett D.S."/>
            <person name="Martin F."/>
            <person name="Nordberg H.P."/>
            <person name="Cantor M.N."/>
            <person name="Hua S.X."/>
        </authorList>
    </citation>
    <scope>NUCLEOTIDE SEQUENCE [LARGE SCALE GENOMIC DNA]</scope>
    <source>
        <strain evidence="7 8">MAFF 305830</strain>
    </source>
</reference>
<dbReference type="SUPFAM" id="SSF57850">
    <property type="entry name" value="RING/U-box"/>
    <property type="match status" value="1"/>
</dbReference>
<dbReference type="AlphaFoldDB" id="A0A0C3AU31"/>
<protein>
    <recommendedName>
        <fullName evidence="6">RING-type domain-containing protein</fullName>
    </recommendedName>
</protein>
<evidence type="ECO:0000256" key="1">
    <source>
        <dbReference type="ARBA" id="ARBA00022723"/>
    </source>
</evidence>
<dbReference type="PANTHER" id="PTHR45969:SF69">
    <property type="entry name" value="FINGER DOMAIN PROTEIN, PUTATIVE (AFU_ORTHOLOGUE AFUA_3G12190)-RELATED"/>
    <property type="match status" value="1"/>
</dbReference>
<reference evidence="8" key="2">
    <citation type="submission" date="2015-01" db="EMBL/GenBank/DDBJ databases">
        <title>Evolutionary Origins and Diversification of the Mycorrhizal Mutualists.</title>
        <authorList>
            <consortium name="DOE Joint Genome Institute"/>
            <consortium name="Mycorrhizal Genomics Consortium"/>
            <person name="Kohler A."/>
            <person name="Kuo A."/>
            <person name="Nagy L.G."/>
            <person name="Floudas D."/>
            <person name="Copeland A."/>
            <person name="Barry K.W."/>
            <person name="Cichocki N."/>
            <person name="Veneault-Fourrey C."/>
            <person name="LaButti K."/>
            <person name="Lindquist E.A."/>
            <person name="Lipzen A."/>
            <person name="Lundell T."/>
            <person name="Morin E."/>
            <person name="Murat C."/>
            <person name="Riley R."/>
            <person name="Ohm R."/>
            <person name="Sun H."/>
            <person name="Tunlid A."/>
            <person name="Henrissat B."/>
            <person name="Grigoriev I.V."/>
            <person name="Hibbett D.S."/>
            <person name="Martin F."/>
        </authorList>
    </citation>
    <scope>NUCLEOTIDE SEQUENCE [LARGE SCALE GENOMIC DNA]</scope>
    <source>
        <strain evidence="8">MAFF 305830</strain>
    </source>
</reference>
<dbReference type="GO" id="GO:0016567">
    <property type="term" value="P:protein ubiquitination"/>
    <property type="evidence" value="ECO:0007669"/>
    <property type="project" value="TreeGrafter"/>
</dbReference>
<dbReference type="Proteomes" id="UP000054097">
    <property type="component" value="Unassembled WGS sequence"/>
</dbReference>